<organism evidence="5 6">
    <name type="scientific">Allocatelliglobosispora scoriae</name>
    <dbReference type="NCBI Taxonomy" id="643052"/>
    <lineage>
        <taxon>Bacteria</taxon>
        <taxon>Bacillati</taxon>
        <taxon>Actinomycetota</taxon>
        <taxon>Actinomycetes</taxon>
        <taxon>Micromonosporales</taxon>
        <taxon>Micromonosporaceae</taxon>
        <taxon>Allocatelliglobosispora</taxon>
    </lineage>
</organism>
<dbReference type="SUPFAM" id="SSF49899">
    <property type="entry name" value="Concanavalin A-like lectins/glucanases"/>
    <property type="match status" value="2"/>
</dbReference>
<name>A0A841BP28_9ACTN</name>
<evidence type="ECO:0000313" key="6">
    <source>
        <dbReference type="Proteomes" id="UP000587527"/>
    </source>
</evidence>
<dbReference type="PANTHER" id="PTHR46943">
    <property type="entry name" value="PENTRAXIN-RELATED PROTEIN PTX3"/>
    <property type="match status" value="1"/>
</dbReference>
<dbReference type="InterPro" id="IPR013320">
    <property type="entry name" value="ConA-like_dom_sf"/>
</dbReference>
<dbReference type="InterPro" id="IPR042837">
    <property type="entry name" value="PTX3"/>
</dbReference>
<gene>
    <name evidence="5" type="ORF">F4553_001871</name>
</gene>
<reference evidence="5 6" key="1">
    <citation type="submission" date="2020-08" db="EMBL/GenBank/DDBJ databases">
        <title>Sequencing the genomes of 1000 actinobacteria strains.</title>
        <authorList>
            <person name="Klenk H.-P."/>
        </authorList>
    </citation>
    <scope>NUCLEOTIDE SEQUENCE [LARGE SCALE GENOMIC DNA]</scope>
    <source>
        <strain evidence="5 6">DSM 45362</strain>
    </source>
</reference>
<feature type="domain" description="LamG-like jellyroll fold" evidence="4">
    <location>
        <begin position="1021"/>
        <end position="1165"/>
    </location>
</feature>
<feature type="domain" description="LamG-like jellyroll fold" evidence="4">
    <location>
        <begin position="758"/>
        <end position="897"/>
    </location>
</feature>
<dbReference type="PANTHER" id="PTHR46943:SF1">
    <property type="entry name" value="PENTRAXIN-RELATED PROTEIN PTX3"/>
    <property type="match status" value="1"/>
</dbReference>
<sequence>MAAGSPAVAAVAKPSCVDTAASEEAAIAVAVSCARRVTVAGKVTELTQVYAEPSGRLRFESAVLPQRARQADGSWKQVDLALRKDKTGLLRPGASVADVRFSAGGSGPLVTLVEPGGTMTMSWPGVLPAPTVVDDAATYPEVLPGVDLVVRATRTGFTHVLVVKTPQAAANPALKEIRFAIGGDATVQATPDGGMLAKIRSRVVATAGPASMWDSTEVVTGPDAEIAARTGEKPVFKGVKSTHGAPGDTAREAPVGVHRSSSREVVLTPDAKLLAAPASAFPVFIDPPWSTVKSRWAYATNNGSSNTDYSVARVGLNPDTGALFRSFFDFPVGALAGKYVHDAYVAMKLTHSWSCGDTENDMYHAQGITATMKTSWTSTSLNSWLSSTMSHANEAGGCSDSPQPDQDKNFTGPNVTSTIQAHAAVSATNITIGFVAGANATWEAIQNRWKRWLPGNAVLVVDYSSYPGQPTGMQVAGVACPGSGVMSIGTLTPTLSAVFPDADGSQTMSAAFEWLEVPANGVYNDTTPRKTAPPAVSAPANTRGTTAALSGMVSGKKYAYRVRHTDPAPYNLVSPWSAWCEFTTDNTVPGVVAITPTTLPTGPGTSGAFTLSTQLPADSDVVKFRYGWSSPPLLEATATGTTTKTATISVTVPKYGQNILYVYAIDATGNKGNDSSYSLAIARPSPAVARWGLETYPGTTTTMALADQQPSLAGNTPLTAVGGVTWPAGTRLTDGAAVRFDGTTGYLKTAGPVLDTTKSFSVAAWVRPTSLTGYHAIATQQGNSMGRFELVTRDGYYCIGSRPNQDDYDYPTYTCATAPAQLNVWAHVAGVWEAGNGGKLRIYVNGVLAGPEVADATAWSAAGPVVIGRWQYYDSGSDFWAGDIADVQLFNRVLVANDFTGQRKSDPLSGGFDEPGMFAPIEVGRWDMEAATPCYAVGNPGTCEAPDGAAWGRRMALSQGSWVDLGHGNGQAVYFDDKHWIDDPADPYYNLTTQEYGRSQRNTGTLGTPVWGDSPVLRTDGSFTVSTWVKLGKTTGWQVFASQDSTGHSGYYFYYRDSNGGQWVFKMVAGQTDGASSHATLAVAAATNPTAWHHLVGVTDVGKREIRLYVDGALAATMPLYSGWQPWQASGPLVLGRGTTPTGPNDWFTGALDDVRVYQGAMTEGGVMALYESQKI</sequence>
<keyword evidence="2" id="KW-1015">Disulfide bond</keyword>
<evidence type="ECO:0000259" key="4">
    <source>
        <dbReference type="SMART" id="SM00560"/>
    </source>
</evidence>
<dbReference type="GO" id="GO:0006955">
    <property type="term" value="P:immune response"/>
    <property type="evidence" value="ECO:0007669"/>
    <property type="project" value="InterPro"/>
</dbReference>
<feature type="region of interest" description="Disordered" evidence="3">
    <location>
        <begin position="237"/>
        <end position="257"/>
    </location>
</feature>
<evidence type="ECO:0000313" key="5">
    <source>
        <dbReference type="EMBL" id="MBB5868492.1"/>
    </source>
</evidence>
<dbReference type="Gene3D" id="2.60.120.200">
    <property type="match status" value="2"/>
</dbReference>
<accession>A0A841BP28</accession>
<dbReference type="Proteomes" id="UP000587527">
    <property type="component" value="Unassembled WGS sequence"/>
</dbReference>
<dbReference type="EMBL" id="JACHMN010000002">
    <property type="protein sequence ID" value="MBB5868492.1"/>
    <property type="molecule type" value="Genomic_DNA"/>
</dbReference>
<evidence type="ECO:0000256" key="3">
    <source>
        <dbReference type="SAM" id="MobiDB-lite"/>
    </source>
</evidence>
<dbReference type="InterPro" id="IPR006558">
    <property type="entry name" value="LamG-like"/>
</dbReference>
<dbReference type="Pfam" id="PF13385">
    <property type="entry name" value="Laminin_G_3"/>
    <property type="match status" value="2"/>
</dbReference>
<evidence type="ECO:0000256" key="1">
    <source>
        <dbReference type="ARBA" id="ARBA00022729"/>
    </source>
</evidence>
<protein>
    <recommendedName>
        <fullName evidence="4">LamG-like jellyroll fold domain-containing protein</fullName>
    </recommendedName>
</protein>
<keyword evidence="6" id="KW-1185">Reference proteome</keyword>
<comment type="caution">
    <text evidence="5">The sequence shown here is derived from an EMBL/GenBank/DDBJ whole genome shotgun (WGS) entry which is preliminary data.</text>
</comment>
<proteinExistence type="predicted"/>
<dbReference type="AlphaFoldDB" id="A0A841BP28"/>
<dbReference type="RefSeq" id="WP_184834477.1">
    <property type="nucleotide sequence ID" value="NZ_JACHMN010000002.1"/>
</dbReference>
<evidence type="ECO:0000256" key="2">
    <source>
        <dbReference type="ARBA" id="ARBA00023157"/>
    </source>
</evidence>
<keyword evidence="1" id="KW-0732">Signal</keyword>
<dbReference type="SMART" id="SM00560">
    <property type="entry name" value="LamGL"/>
    <property type="match status" value="2"/>
</dbReference>